<sequence>MRYFNWMITVLIAAALPVWAEQLSDSEVAQWLQDTRLNSMADNLVTQALTGELAEVEFQLEQVKYPQQEALRTLFVQKLSDSNITLTTPLAQLVEKQMHVPSVYHIVEQGDGYEFKVPAFNYPSIAASILKDWNKQQSVMSFYLQAEAGTLDFRRWLSAEPKVREMLFLAEFKSLSNKAQLNIADQVRSEASKAWVPSSRVMVEIAKVTQSTDVYALLWKMKADGVIERELDRLATSRQGDLLIMAASHSSHYTQSIDLLTRFSEPSDSVKLYLQSEIDRSGQQSIVVDYLKSNNNFKLLSTLNTP</sequence>
<evidence type="ECO:0000313" key="2">
    <source>
        <dbReference type="EMBL" id="MBM7038640.1"/>
    </source>
</evidence>
<feature type="chain" id="PRO_5046738060" description="DUF2066 domain-containing protein" evidence="1">
    <location>
        <begin position="21"/>
        <end position="306"/>
    </location>
</feature>
<proteinExistence type="predicted"/>
<evidence type="ECO:0000313" key="3">
    <source>
        <dbReference type="Proteomes" id="UP000809621"/>
    </source>
</evidence>
<feature type="signal peptide" evidence="1">
    <location>
        <begin position="1"/>
        <end position="20"/>
    </location>
</feature>
<evidence type="ECO:0000256" key="1">
    <source>
        <dbReference type="SAM" id="SignalP"/>
    </source>
</evidence>
<reference evidence="2 3" key="1">
    <citation type="submission" date="2021-02" db="EMBL/GenBank/DDBJ databases">
        <authorList>
            <person name="Park J.-S."/>
        </authorList>
    </citation>
    <scope>NUCLEOTIDE SEQUENCE [LARGE SCALE GENOMIC DNA]</scope>
    <source>
        <strain evidence="2 3">188UL20-2</strain>
    </source>
</reference>
<protein>
    <recommendedName>
        <fullName evidence="4">DUF2066 domain-containing protein</fullName>
    </recommendedName>
</protein>
<dbReference type="Proteomes" id="UP000809621">
    <property type="component" value="Unassembled WGS sequence"/>
</dbReference>
<gene>
    <name evidence="2" type="ORF">JQC93_19875</name>
</gene>
<evidence type="ECO:0008006" key="4">
    <source>
        <dbReference type="Google" id="ProtNLM"/>
    </source>
</evidence>
<dbReference type="RefSeq" id="WP_205160067.1">
    <property type="nucleotide sequence ID" value="NZ_JAFEUM010000014.1"/>
</dbReference>
<dbReference type="EMBL" id="JAFEUM010000014">
    <property type="protein sequence ID" value="MBM7038640.1"/>
    <property type="molecule type" value="Genomic_DNA"/>
</dbReference>
<accession>A0ABS2HMD2</accession>
<organism evidence="2 3">
    <name type="scientific">Vibrio ulleungensis</name>
    <dbReference type="NCBI Taxonomy" id="2807619"/>
    <lineage>
        <taxon>Bacteria</taxon>
        <taxon>Pseudomonadati</taxon>
        <taxon>Pseudomonadota</taxon>
        <taxon>Gammaproteobacteria</taxon>
        <taxon>Vibrionales</taxon>
        <taxon>Vibrionaceae</taxon>
        <taxon>Vibrio</taxon>
    </lineage>
</organism>
<keyword evidence="1" id="KW-0732">Signal</keyword>
<comment type="caution">
    <text evidence="2">The sequence shown here is derived from an EMBL/GenBank/DDBJ whole genome shotgun (WGS) entry which is preliminary data.</text>
</comment>
<name>A0ABS2HMD2_9VIBR</name>
<keyword evidence="3" id="KW-1185">Reference proteome</keyword>